<dbReference type="EMBL" id="CP012159">
    <property type="protein sequence ID" value="AKT39571.1"/>
    <property type="molecule type" value="Genomic_DNA"/>
</dbReference>
<dbReference type="CDD" id="cd00143">
    <property type="entry name" value="PP2Cc"/>
    <property type="match status" value="1"/>
</dbReference>
<reference evidence="2 3" key="1">
    <citation type="submission" date="2015-07" db="EMBL/GenBank/DDBJ databases">
        <title>Genome analysis of myxobacterium Chondromyces crocatus Cm c5 reveals a high potential for natural compound synthesis and the genetic basis for the loss of fruiting body formation.</title>
        <authorList>
            <person name="Zaburannyi N."/>
            <person name="Bunk B."/>
            <person name="Maier J."/>
            <person name="Overmann J."/>
            <person name="Mueller R."/>
        </authorList>
    </citation>
    <scope>NUCLEOTIDE SEQUENCE [LARGE SCALE GENOMIC DNA]</scope>
    <source>
        <strain evidence="2 3">Cm c5</strain>
    </source>
</reference>
<accession>A0A0K1EFD5</accession>
<dbReference type="InterPro" id="IPR015655">
    <property type="entry name" value="PP2C"/>
</dbReference>
<dbReference type="SMART" id="SM00331">
    <property type="entry name" value="PP2C_SIG"/>
    <property type="match status" value="1"/>
</dbReference>
<evidence type="ECO:0000259" key="1">
    <source>
        <dbReference type="PROSITE" id="PS51746"/>
    </source>
</evidence>
<name>A0A0K1EFD5_CHOCO</name>
<dbReference type="SUPFAM" id="SSF81606">
    <property type="entry name" value="PP2C-like"/>
    <property type="match status" value="1"/>
</dbReference>
<evidence type="ECO:0000313" key="2">
    <source>
        <dbReference type="EMBL" id="AKT39571.1"/>
    </source>
</evidence>
<dbReference type="Gene3D" id="3.60.40.10">
    <property type="entry name" value="PPM-type phosphatase domain"/>
    <property type="match status" value="1"/>
</dbReference>
<proteinExistence type="predicted"/>
<dbReference type="SMART" id="SM00332">
    <property type="entry name" value="PP2Cc"/>
    <property type="match status" value="1"/>
</dbReference>
<evidence type="ECO:0000313" key="3">
    <source>
        <dbReference type="Proteomes" id="UP000067626"/>
    </source>
</evidence>
<protein>
    <submittedName>
        <fullName evidence="2">Protein phosphatase</fullName>
    </submittedName>
</protein>
<dbReference type="InterPro" id="IPR036457">
    <property type="entry name" value="PPM-type-like_dom_sf"/>
</dbReference>
<dbReference type="Proteomes" id="UP000067626">
    <property type="component" value="Chromosome"/>
</dbReference>
<keyword evidence="3" id="KW-1185">Reference proteome</keyword>
<dbReference type="KEGG" id="ccro:CMC5_037200"/>
<dbReference type="GO" id="GO:0004722">
    <property type="term" value="F:protein serine/threonine phosphatase activity"/>
    <property type="evidence" value="ECO:0007669"/>
    <property type="project" value="InterPro"/>
</dbReference>
<dbReference type="PANTHER" id="PTHR13832:SF860">
    <property type="entry name" value="PROTEIN PHOSPHATASE PHPP"/>
    <property type="match status" value="1"/>
</dbReference>
<organism evidence="2 3">
    <name type="scientific">Chondromyces crocatus</name>
    <dbReference type="NCBI Taxonomy" id="52"/>
    <lineage>
        <taxon>Bacteria</taxon>
        <taxon>Pseudomonadati</taxon>
        <taxon>Myxococcota</taxon>
        <taxon>Polyangia</taxon>
        <taxon>Polyangiales</taxon>
        <taxon>Polyangiaceae</taxon>
        <taxon>Chondromyces</taxon>
    </lineage>
</organism>
<dbReference type="PANTHER" id="PTHR13832">
    <property type="entry name" value="PROTEIN PHOSPHATASE 2C"/>
    <property type="match status" value="1"/>
</dbReference>
<dbReference type="InterPro" id="IPR001932">
    <property type="entry name" value="PPM-type_phosphatase-like_dom"/>
</dbReference>
<sequence length="268" mass="29485">MLRTRFAGMTDTGLLRDHNEDNLLVSPEYRIVAVADGMGGHRSGDVASQLAVSTLEDFLSVTVGRDATWPFPADPNLTEEENYVVTGLRLANRRIFDRSLRTLADFGMGTTIVTAMFSKDNTHVTIGHVGDSRCYRLRDGAITQLTRDHSLVSDAVHMAPWMTEEEVRQLPTNVITRALGIREDVLVDLVTDETRHGDVYLLCSDGLSGMVADDQILELVMSSESLEDACKSLIDRANYFGGTDNTTVVLARAEEIIEDLKRPPGLSG</sequence>
<feature type="domain" description="PPM-type phosphatase" evidence="1">
    <location>
        <begin position="3"/>
        <end position="253"/>
    </location>
</feature>
<dbReference type="OrthoDB" id="5496340at2"/>
<dbReference type="STRING" id="52.CMC5_037200"/>
<gene>
    <name evidence="2" type="ORF">CMC5_037200</name>
</gene>
<dbReference type="Pfam" id="PF13672">
    <property type="entry name" value="PP2C_2"/>
    <property type="match status" value="1"/>
</dbReference>
<dbReference type="PROSITE" id="PS51746">
    <property type="entry name" value="PPM_2"/>
    <property type="match status" value="1"/>
</dbReference>
<dbReference type="AlphaFoldDB" id="A0A0K1EFD5"/>